<protein>
    <submittedName>
        <fullName evidence="2">MazG family protein</fullName>
    </submittedName>
</protein>
<sequence>MSWSAWQAVAAADRVLAADAALPLARAVAAAGHRVDVLADATGPGLLVAARTASVVWLASDAEADRLPGELATAIVNPPAAADPDDGASEVEVEVLHASYDVPGARLLDLVTVMDQLRLHCPWDREQTHRSLASYLVEETYETLEAIESGDPVHLREELGDLLLQVVFHARVAAEADPLEGGFDIDAVAGGIVDKLVHRHPHVFAGLDVADVAEVEANWETLKHAEKGRDSVLEGVPLALPALALADKVVGRAGRVGVTPALGGSLGERLLALVVEARAAGADPEQELRDAVRRLADAVRAAETR</sequence>
<feature type="domain" description="NTP pyrophosphohydrolase MazG-like" evidence="1">
    <location>
        <begin position="127"/>
        <end position="204"/>
    </location>
</feature>
<dbReference type="SUPFAM" id="SSF101386">
    <property type="entry name" value="all-alpha NTP pyrophosphatases"/>
    <property type="match status" value="1"/>
</dbReference>
<evidence type="ECO:0000313" key="3">
    <source>
        <dbReference type="Proteomes" id="UP000515947"/>
    </source>
</evidence>
<dbReference type="GO" id="GO:0006950">
    <property type="term" value="P:response to stress"/>
    <property type="evidence" value="ECO:0007669"/>
    <property type="project" value="UniProtKB-ARBA"/>
</dbReference>
<keyword evidence="3" id="KW-1185">Reference proteome</keyword>
<dbReference type="PANTHER" id="PTHR30522">
    <property type="entry name" value="NUCLEOSIDE TRIPHOSPHATE PYROPHOSPHOHYDROLASE"/>
    <property type="match status" value="1"/>
</dbReference>
<dbReference type="GO" id="GO:0046047">
    <property type="term" value="P:TTP catabolic process"/>
    <property type="evidence" value="ECO:0007669"/>
    <property type="project" value="TreeGrafter"/>
</dbReference>
<dbReference type="GO" id="GO:0006203">
    <property type="term" value="P:dGTP catabolic process"/>
    <property type="evidence" value="ECO:0007669"/>
    <property type="project" value="TreeGrafter"/>
</dbReference>
<dbReference type="InterPro" id="IPR004518">
    <property type="entry name" value="MazG-like_dom"/>
</dbReference>
<dbReference type="GO" id="GO:0046061">
    <property type="term" value="P:dATP catabolic process"/>
    <property type="evidence" value="ECO:0007669"/>
    <property type="project" value="TreeGrafter"/>
</dbReference>
<dbReference type="Gene3D" id="1.10.287.1080">
    <property type="entry name" value="MazG-like"/>
    <property type="match status" value="1"/>
</dbReference>
<reference evidence="2 3" key="1">
    <citation type="submission" date="2020-08" db="EMBL/GenBank/DDBJ databases">
        <title>Genome sequence of Nocardioides mesophilus KACC 16243T.</title>
        <authorList>
            <person name="Hyun D.-W."/>
            <person name="Bae J.-W."/>
        </authorList>
    </citation>
    <scope>NUCLEOTIDE SEQUENCE [LARGE SCALE GENOMIC DNA]</scope>
    <source>
        <strain evidence="2 3">KACC 16243</strain>
    </source>
</reference>
<dbReference type="GO" id="GO:0046052">
    <property type="term" value="P:UTP catabolic process"/>
    <property type="evidence" value="ECO:0007669"/>
    <property type="project" value="TreeGrafter"/>
</dbReference>
<name>A0A7G9RHH2_9ACTN</name>
<gene>
    <name evidence="2" type="ORF">H9L09_13625</name>
</gene>
<dbReference type="GO" id="GO:0046076">
    <property type="term" value="P:dTTP catabolic process"/>
    <property type="evidence" value="ECO:0007669"/>
    <property type="project" value="TreeGrafter"/>
</dbReference>
<dbReference type="GO" id="GO:0046081">
    <property type="term" value="P:dUTP catabolic process"/>
    <property type="evidence" value="ECO:0007669"/>
    <property type="project" value="TreeGrafter"/>
</dbReference>
<dbReference type="EMBL" id="CP060713">
    <property type="protein sequence ID" value="QNN55047.1"/>
    <property type="molecule type" value="Genomic_DNA"/>
</dbReference>
<dbReference type="InterPro" id="IPR048015">
    <property type="entry name" value="NTP-PPase_MazG-like_N"/>
</dbReference>
<evidence type="ECO:0000313" key="2">
    <source>
        <dbReference type="EMBL" id="QNN55047.1"/>
    </source>
</evidence>
<evidence type="ECO:0000259" key="1">
    <source>
        <dbReference type="Pfam" id="PF03819"/>
    </source>
</evidence>
<proteinExistence type="predicted"/>
<dbReference type="AlphaFoldDB" id="A0A7G9RHH2"/>
<dbReference type="Proteomes" id="UP000515947">
    <property type="component" value="Chromosome"/>
</dbReference>
<dbReference type="CDD" id="cd11528">
    <property type="entry name" value="NTP-PPase_MazG_Nterm"/>
    <property type="match status" value="1"/>
</dbReference>
<dbReference type="NCBIfam" id="TIGR00444">
    <property type="entry name" value="mazG"/>
    <property type="match status" value="1"/>
</dbReference>
<dbReference type="Pfam" id="PF03819">
    <property type="entry name" value="MazG"/>
    <property type="match status" value="1"/>
</dbReference>
<organism evidence="2 3">
    <name type="scientific">Nocardioides mesophilus</name>
    <dbReference type="NCBI Taxonomy" id="433659"/>
    <lineage>
        <taxon>Bacteria</taxon>
        <taxon>Bacillati</taxon>
        <taxon>Actinomycetota</taxon>
        <taxon>Actinomycetes</taxon>
        <taxon>Propionibacteriales</taxon>
        <taxon>Nocardioidaceae</taxon>
        <taxon>Nocardioides</taxon>
    </lineage>
</organism>
<dbReference type="KEGG" id="nmes:H9L09_13625"/>
<dbReference type="GO" id="GO:0047429">
    <property type="term" value="F:nucleoside triphosphate diphosphatase activity"/>
    <property type="evidence" value="ECO:0007669"/>
    <property type="project" value="TreeGrafter"/>
</dbReference>
<accession>A0A7G9RHH2</accession>
<dbReference type="InterPro" id="IPR011551">
    <property type="entry name" value="NTP_PyrPHydrolase_MazG"/>
</dbReference>
<dbReference type="FunFam" id="1.10.287.1080:FF:000001">
    <property type="entry name" value="Nucleoside triphosphate pyrophosphohydrolase"/>
    <property type="match status" value="1"/>
</dbReference>
<dbReference type="PANTHER" id="PTHR30522:SF0">
    <property type="entry name" value="NUCLEOSIDE TRIPHOSPHATE PYROPHOSPHOHYDROLASE"/>
    <property type="match status" value="1"/>
</dbReference>